<dbReference type="Proteomes" id="UP000004095">
    <property type="component" value="Unassembled WGS sequence"/>
</dbReference>
<reference evidence="1 2" key="1">
    <citation type="submission" date="2007-01" db="EMBL/GenBank/DDBJ databases">
        <authorList>
            <person name="Haygood M."/>
            <person name="Podell S."/>
            <person name="Anderson C."/>
            <person name="Hopkinson B."/>
            <person name="Roe K."/>
            <person name="Barbeau K."/>
            <person name="Gaasterland T."/>
            <person name="Ferriera S."/>
            <person name="Johnson J."/>
            <person name="Kravitz S."/>
            <person name="Beeson K."/>
            <person name="Sutton G."/>
            <person name="Rogers Y.-H."/>
            <person name="Friedman R."/>
            <person name="Frazier M."/>
            <person name="Venter J.C."/>
        </authorList>
    </citation>
    <scope>NUCLEOTIDE SEQUENCE [LARGE SCALE GENOMIC DNA]</scope>
    <source>
        <strain evidence="1 2">ATCC 23134</strain>
    </source>
</reference>
<proteinExistence type="predicted"/>
<evidence type="ECO:0000313" key="1">
    <source>
        <dbReference type="EMBL" id="EAY25204.1"/>
    </source>
</evidence>
<sequence length="70" mass="7976">MILLKLYKFPQSTCTYKFVCSVDGYDATSDVSLYGFWFDFQGFFGTSSPSFLLGDSPNQPSKYSVHCYEL</sequence>
<dbReference type="EMBL" id="AAWS01000053">
    <property type="protein sequence ID" value="EAY25204.1"/>
    <property type="molecule type" value="Genomic_DNA"/>
</dbReference>
<evidence type="ECO:0000313" key="2">
    <source>
        <dbReference type="Proteomes" id="UP000004095"/>
    </source>
</evidence>
<protein>
    <submittedName>
        <fullName evidence="1">Uncharacterized protein</fullName>
    </submittedName>
</protein>
<dbReference type="AlphaFoldDB" id="A1ZWS2"/>
<gene>
    <name evidence="1" type="ORF">M23134_06800</name>
</gene>
<comment type="caution">
    <text evidence="1">The sequence shown here is derived from an EMBL/GenBank/DDBJ whole genome shotgun (WGS) entry which is preliminary data.</text>
</comment>
<name>A1ZWS2_MICM2</name>
<organism evidence="1 2">
    <name type="scientific">Microscilla marina ATCC 23134</name>
    <dbReference type="NCBI Taxonomy" id="313606"/>
    <lineage>
        <taxon>Bacteria</taxon>
        <taxon>Pseudomonadati</taxon>
        <taxon>Bacteroidota</taxon>
        <taxon>Cytophagia</taxon>
        <taxon>Cytophagales</taxon>
        <taxon>Microscillaceae</taxon>
        <taxon>Microscilla</taxon>
    </lineage>
</organism>
<keyword evidence="2" id="KW-1185">Reference proteome</keyword>
<accession>A1ZWS2</accession>